<gene>
    <name evidence="1" type="ORF">C9I98_25425</name>
</gene>
<comment type="caution">
    <text evidence="1">The sequence shown here is derived from an EMBL/GenBank/DDBJ whole genome shotgun (WGS) entry which is preliminary data.</text>
</comment>
<dbReference type="PROSITE" id="PS51257">
    <property type="entry name" value="PROKAR_LIPOPROTEIN"/>
    <property type="match status" value="1"/>
</dbReference>
<protein>
    <recommendedName>
        <fullName evidence="3">Lipoprotein</fullName>
    </recommendedName>
</protein>
<organism evidence="1 2">
    <name type="scientific">Photobacterium sanctipauli</name>
    <dbReference type="NCBI Taxonomy" id="1342794"/>
    <lineage>
        <taxon>Bacteria</taxon>
        <taxon>Pseudomonadati</taxon>
        <taxon>Pseudomonadota</taxon>
        <taxon>Gammaproteobacteria</taxon>
        <taxon>Vibrionales</taxon>
        <taxon>Vibrionaceae</taxon>
        <taxon>Photobacterium</taxon>
    </lineage>
</organism>
<proteinExistence type="predicted"/>
<evidence type="ECO:0000313" key="2">
    <source>
        <dbReference type="Proteomes" id="UP000241771"/>
    </source>
</evidence>
<dbReference type="OrthoDB" id="5917524at2"/>
<dbReference type="AlphaFoldDB" id="A0A2T3N987"/>
<sequence length="109" mass="12308">MRNILMLITTAVITTGCSKSVDERADEYTEASFTLCGSKVQSYSQGDDGKIRILCENDSYFLVKDQASLAYMHELNGAYCKGKGFSAFHERSRYFTFTCEGDRNFNIPK</sequence>
<evidence type="ECO:0000313" key="1">
    <source>
        <dbReference type="EMBL" id="PSW09997.1"/>
    </source>
</evidence>
<reference evidence="1 2" key="1">
    <citation type="submission" date="2018-01" db="EMBL/GenBank/DDBJ databases">
        <title>Whole genome sequencing of Histamine producing bacteria.</title>
        <authorList>
            <person name="Butler K."/>
        </authorList>
    </citation>
    <scope>NUCLEOTIDE SEQUENCE [LARGE SCALE GENOMIC DNA]</scope>
    <source>
        <strain evidence="1 2">DSM 100436</strain>
    </source>
</reference>
<evidence type="ECO:0008006" key="3">
    <source>
        <dbReference type="Google" id="ProtNLM"/>
    </source>
</evidence>
<dbReference type="EMBL" id="PYMA01000029">
    <property type="protein sequence ID" value="PSW09997.1"/>
    <property type="molecule type" value="Genomic_DNA"/>
</dbReference>
<keyword evidence="2" id="KW-1185">Reference proteome</keyword>
<name>A0A2T3N987_9GAMM</name>
<accession>A0A2T3N987</accession>
<dbReference type="Proteomes" id="UP000241771">
    <property type="component" value="Unassembled WGS sequence"/>
</dbReference>